<dbReference type="STRING" id="106549.A0A540LGB4"/>
<protein>
    <recommendedName>
        <fullName evidence="3">Reverse transcriptase Ty1/copia-type domain-containing protein</fullName>
    </recommendedName>
</protein>
<reference evidence="1 2" key="1">
    <citation type="journal article" date="2019" name="G3 (Bethesda)">
        <title>Sequencing of a Wild Apple (Malus baccata) Genome Unravels the Differences Between Cultivated and Wild Apple Species Regarding Disease Resistance and Cold Tolerance.</title>
        <authorList>
            <person name="Chen X."/>
        </authorList>
    </citation>
    <scope>NUCLEOTIDE SEQUENCE [LARGE SCALE GENOMIC DNA]</scope>
    <source>
        <strain evidence="2">cv. Shandingzi</strain>
        <tissue evidence="1">Leaves</tissue>
    </source>
</reference>
<dbReference type="AlphaFoldDB" id="A0A540LGB4"/>
<dbReference type="CDD" id="cd09272">
    <property type="entry name" value="RNase_HI_RT_Ty1"/>
    <property type="match status" value="1"/>
</dbReference>
<keyword evidence="2" id="KW-1185">Reference proteome</keyword>
<organism evidence="1 2">
    <name type="scientific">Malus baccata</name>
    <name type="common">Siberian crab apple</name>
    <name type="synonym">Pyrus baccata</name>
    <dbReference type="NCBI Taxonomy" id="106549"/>
    <lineage>
        <taxon>Eukaryota</taxon>
        <taxon>Viridiplantae</taxon>
        <taxon>Streptophyta</taxon>
        <taxon>Embryophyta</taxon>
        <taxon>Tracheophyta</taxon>
        <taxon>Spermatophyta</taxon>
        <taxon>Magnoliopsida</taxon>
        <taxon>eudicotyledons</taxon>
        <taxon>Gunneridae</taxon>
        <taxon>Pentapetalae</taxon>
        <taxon>rosids</taxon>
        <taxon>fabids</taxon>
        <taxon>Rosales</taxon>
        <taxon>Rosaceae</taxon>
        <taxon>Amygdaloideae</taxon>
        <taxon>Maleae</taxon>
        <taxon>Malus</taxon>
    </lineage>
</organism>
<evidence type="ECO:0008006" key="3">
    <source>
        <dbReference type="Google" id="ProtNLM"/>
    </source>
</evidence>
<accession>A0A540LGB4</accession>
<evidence type="ECO:0000313" key="1">
    <source>
        <dbReference type="EMBL" id="TQD85515.1"/>
    </source>
</evidence>
<name>A0A540LGB4_MALBA</name>
<dbReference type="Proteomes" id="UP000315295">
    <property type="component" value="Unassembled WGS sequence"/>
</dbReference>
<dbReference type="PANTHER" id="PTHR11439:SF467">
    <property type="entry name" value="INTEGRASE CATALYTIC DOMAIN-CONTAINING PROTEIN"/>
    <property type="match status" value="1"/>
</dbReference>
<gene>
    <name evidence="1" type="ORF">C1H46_028927</name>
</gene>
<dbReference type="PANTHER" id="PTHR11439">
    <property type="entry name" value="GAG-POL-RELATED RETROTRANSPOSON"/>
    <property type="match status" value="1"/>
</dbReference>
<proteinExistence type="predicted"/>
<comment type="caution">
    <text evidence="1">The sequence shown here is derived from an EMBL/GenBank/DDBJ whole genome shotgun (WGS) entry which is preliminary data.</text>
</comment>
<sequence length="176" mass="20012">MLTYNHVDNLELVAYTDSDLAGCVDDRKSTSGYVFLLAGGAVSWKSSKQTAIAYSIMEAEFVGCYVATRQAFWIKNFTKCLRVVDNIERPLTIYCDNKAAVFFSKNNKRSLACRLMDIKYLKVRDEVKKNLVSIEHISTHQMLADPMTKALSVGVFKKHVFNMGIKETFDSVNEWE</sequence>
<dbReference type="EMBL" id="VIEB01000594">
    <property type="protein sequence ID" value="TQD85515.1"/>
    <property type="molecule type" value="Genomic_DNA"/>
</dbReference>
<evidence type="ECO:0000313" key="2">
    <source>
        <dbReference type="Proteomes" id="UP000315295"/>
    </source>
</evidence>